<proteinExistence type="predicted"/>
<keyword evidence="1" id="KW-1133">Transmembrane helix</keyword>
<protein>
    <submittedName>
        <fullName evidence="2">Uncharacterized protein</fullName>
    </submittedName>
</protein>
<gene>
    <name evidence="2" type="ORF">METZ01_LOCUS190123</name>
</gene>
<dbReference type="EMBL" id="UINC01039177">
    <property type="protein sequence ID" value="SVB37269.1"/>
    <property type="molecule type" value="Genomic_DNA"/>
</dbReference>
<feature type="transmembrane region" description="Helical" evidence="1">
    <location>
        <begin position="36"/>
        <end position="55"/>
    </location>
</feature>
<accession>A0A382DGJ8</accession>
<organism evidence="2">
    <name type="scientific">marine metagenome</name>
    <dbReference type="NCBI Taxonomy" id="408172"/>
    <lineage>
        <taxon>unclassified sequences</taxon>
        <taxon>metagenomes</taxon>
        <taxon>ecological metagenomes</taxon>
    </lineage>
</organism>
<name>A0A382DGJ8_9ZZZZ</name>
<evidence type="ECO:0000313" key="2">
    <source>
        <dbReference type="EMBL" id="SVB37269.1"/>
    </source>
</evidence>
<reference evidence="2" key="1">
    <citation type="submission" date="2018-05" db="EMBL/GenBank/DDBJ databases">
        <authorList>
            <person name="Lanie J.A."/>
            <person name="Ng W.-L."/>
            <person name="Kazmierczak K.M."/>
            <person name="Andrzejewski T.M."/>
            <person name="Davidsen T.M."/>
            <person name="Wayne K.J."/>
            <person name="Tettelin H."/>
            <person name="Glass J.I."/>
            <person name="Rusch D."/>
            <person name="Podicherti R."/>
            <person name="Tsui H.-C.T."/>
            <person name="Winkler M.E."/>
        </authorList>
    </citation>
    <scope>NUCLEOTIDE SEQUENCE</scope>
</reference>
<keyword evidence="1" id="KW-0812">Transmembrane</keyword>
<keyword evidence="1" id="KW-0472">Membrane</keyword>
<evidence type="ECO:0000256" key="1">
    <source>
        <dbReference type="SAM" id="Phobius"/>
    </source>
</evidence>
<dbReference type="AlphaFoldDB" id="A0A382DGJ8"/>
<sequence>MKFRSGVSILAILMILGHLSISDAYAYLDPGSGSIIIQMLVGTLVGAGIVLKIYWQRFKMKFLKR</sequence>